<keyword evidence="4 7" id="KW-0347">Helicase</keyword>
<keyword evidence="13" id="KW-1185">Reference proteome</keyword>
<evidence type="ECO:0000259" key="11">
    <source>
        <dbReference type="PROSITE" id="PS51195"/>
    </source>
</evidence>
<dbReference type="InterPro" id="IPR000629">
    <property type="entry name" value="RNA-helicase_DEAD-box_CS"/>
</dbReference>
<evidence type="ECO:0000256" key="4">
    <source>
        <dbReference type="ARBA" id="ARBA00022806"/>
    </source>
</evidence>
<feature type="compositionally biased region" description="Basic and acidic residues" evidence="8">
    <location>
        <begin position="83"/>
        <end position="105"/>
    </location>
</feature>
<name>A0A2P6N2G2_9EUKA</name>
<keyword evidence="3 7" id="KW-0378">Hydrolase</keyword>
<dbReference type="Gene3D" id="3.40.50.300">
    <property type="entry name" value="P-loop containing nucleotide triphosphate hydrolases"/>
    <property type="match status" value="2"/>
</dbReference>
<organism evidence="12 13">
    <name type="scientific">Planoprotostelium fungivorum</name>
    <dbReference type="NCBI Taxonomy" id="1890364"/>
    <lineage>
        <taxon>Eukaryota</taxon>
        <taxon>Amoebozoa</taxon>
        <taxon>Evosea</taxon>
        <taxon>Variosea</taxon>
        <taxon>Cavosteliida</taxon>
        <taxon>Cavosteliaceae</taxon>
        <taxon>Planoprotostelium</taxon>
    </lineage>
</organism>
<dbReference type="InterPro" id="IPR001650">
    <property type="entry name" value="Helicase_C-like"/>
</dbReference>
<dbReference type="EMBL" id="MDYQ01000238">
    <property type="protein sequence ID" value="PRP78149.1"/>
    <property type="molecule type" value="Genomic_DNA"/>
</dbReference>
<feature type="region of interest" description="Disordered" evidence="8">
    <location>
        <begin position="182"/>
        <end position="201"/>
    </location>
</feature>
<dbReference type="PROSITE" id="PS51192">
    <property type="entry name" value="HELICASE_ATP_BIND_1"/>
    <property type="match status" value="1"/>
</dbReference>
<feature type="domain" description="Helicase C-terminal" evidence="10">
    <location>
        <begin position="490"/>
        <end position="636"/>
    </location>
</feature>
<dbReference type="GO" id="GO:0003676">
    <property type="term" value="F:nucleic acid binding"/>
    <property type="evidence" value="ECO:0007669"/>
    <property type="project" value="InterPro"/>
</dbReference>
<dbReference type="Proteomes" id="UP000241769">
    <property type="component" value="Unassembled WGS sequence"/>
</dbReference>
<dbReference type="GO" id="GO:0003724">
    <property type="term" value="F:RNA helicase activity"/>
    <property type="evidence" value="ECO:0007669"/>
    <property type="project" value="UniProtKB-EC"/>
</dbReference>
<dbReference type="STRING" id="1890364.A0A2P6N2G2"/>
<dbReference type="Pfam" id="PF00270">
    <property type="entry name" value="DEAD"/>
    <property type="match status" value="1"/>
</dbReference>
<comment type="similarity">
    <text evidence="7">Belongs to the DEAD box helicase family.</text>
</comment>
<feature type="compositionally biased region" description="Basic and acidic residues" evidence="8">
    <location>
        <begin position="750"/>
        <end position="765"/>
    </location>
</feature>
<feature type="compositionally biased region" description="Gly residues" evidence="8">
    <location>
        <begin position="649"/>
        <end position="667"/>
    </location>
</feature>
<dbReference type="PANTHER" id="PTHR47958">
    <property type="entry name" value="ATP-DEPENDENT RNA HELICASE DBP3"/>
    <property type="match status" value="1"/>
</dbReference>
<dbReference type="InParanoid" id="A0A2P6N2G2"/>
<evidence type="ECO:0000256" key="2">
    <source>
        <dbReference type="ARBA" id="ARBA00022741"/>
    </source>
</evidence>
<proteinExistence type="inferred from homology"/>
<dbReference type="SMART" id="SM00487">
    <property type="entry name" value="DEXDc"/>
    <property type="match status" value="1"/>
</dbReference>
<feature type="compositionally biased region" description="Acidic residues" evidence="8">
    <location>
        <begin position="182"/>
        <end position="192"/>
    </location>
</feature>
<dbReference type="FunFam" id="3.40.50.300:FF:000079">
    <property type="entry name" value="probable ATP-dependent RNA helicase DDX17"/>
    <property type="match status" value="1"/>
</dbReference>
<dbReference type="InterPro" id="IPR014001">
    <property type="entry name" value="Helicase_ATP-bd"/>
</dbReference>
<dbReference type="SMART" id="SM00490">
    <property type="entry name" value="HELICc"/>
    <property type="match status" value="1"/>
</dbReference>
<evidence type="ECO:0000256" key="3">
    <source>
        <dbReference type="ARBA" id="ARBA00022801"/>
    </source>
</evidence>
<evidence type="ECO:0000313" key="12">
    <source>
        <dbReference type="EMBL" id="PRP78149.1"/>
    </source>
</evidence>
<dbReference type="EC" id="3.6.4.13" evidence="1"/>
<dbReference type="Pfam" id="PF00271">
    <property type="entry name" value="Helicase_C"/>
    <property type="match status" value="1"/>
</dbReference>
<feature type="short sequence motif" description="Q motif" evidence="6">
    <location>
        <begin position="256"/>
        <end position="284"/>
    </location>
</feature>
<feature type="region of interest" description="Disordered" evidence="8">
    <location>
        <begin position="642"/>
        <end position="702"/>
    </location>
</feature>
<dbReference type="PROSITE" id="PS51195">
    <property type="entry name" value="Q_MOTIF"/>
    <property type="match status" value="1"/>
</dbReference>
<keyword evidence="5 7" id="KW-0067">ATP-binding</keyword>
<feature type="domain" description="DEAD-box RNA helicase Q" evidence="11">
    <location>
        <begin position="256"/>
        <end position="284"/>
    </location>
</feature>
<feature type="domain" description="Helicase ATP-binding" evidence="9">
    <location>
        <begin position="287"/>
        <end position="462"/>
    </location>
</feature>
<feature type="compositionally biased region" description="Low complexity" evidence="8">
    <location>
        <begin position="64"/>
        <end position="74"/>
    </location>
</feature>
<gene>
    <name evidence="12" type="ORF">PROFUN_13951</name>
</gene>
<dbReference type="InterPro" id="IPR011545">
    <property type="entry name" value="DEAD/DEAH_box_helicase_dom"/>
</dbReference>
<dbReference type="GO" id="GO:0016787">
    <property type="term" value="F:hydrolase activity"/>
    <property type="evidence" value="ECO:0007669"/>
    <property type="project" value="UniProtKB-KW"/>
</dbReference>
<accession>A0A2P6N2G2</accession>
<evidence type="ECO:0000256" key="5">
    <source>
        <dbReference type="ARBA" id="ARBA00022840"/>
    </source>
</evidence>
<evidence type="ECO:0000313" key="13">
    <source>
        <dbReference type="Proteomes" id="UP000241769"/>
    </source>
</evidence>
<feature type="region of interest" description="Disordered" evidence="8">
    <location>
        <begin position="723"/>
        <end position="773"/>
    </location>
</feature>
<feature type="region of interest" description="Disordered" evidence="8">
    <location>
        <begin position="1"/>
        <end position="113"/>
    </location>
</feature>
<evidence type="ECO:0000259" key="9">
    <source>
        <dbReference type="PROSITE" id="PS51192"/>
    </source>
</evidence>
<dbReference type="PROSITE" id="PS00039">
    <property type="entry name" value="DEAD_ATP_HELICASE"/>
    <property type="match status" value="1"/>
</dbReference>
<protein>
    <recommendedName>
        <fullName evidence="1">RNA helicase</fullName>
        <ecNumber evidence="1">3.6.4.13</ecNumber>
    </recommendedName>
</protein>
<keyword evidence="2 7" id="KW-0547">Nucleotide-binding</keyword>
<dbReference type="InterPro" id="IPR014014">
    <property type="entry name" value="RNA_helicase_DEAD_Q_motif"/>
</dbReference>
<dbReference type="PROSITE" id="PS51194">
    <property type="entry name" value="HELICASE_CTER"/>
    <property type="match status" value="1"/>
</dbReference>
<dbReference type="InterPro" id="IPR027417">
    <property type="entry name" value="P-loop_NTPase"/>
</dbReference>
<evidence type="ECO:0000256" key="8">
    <source>
        <dbReference type="SAM" id="MobiDB-lite"/>
    </source>
</evidence>
<dbReference type="OrthoDB" id="196131at2759"/>
<evidence type="ECO:0000256" key="1">
    <source>
        <dbReference type="ARBA" id="ARBA00012552"/>
    </source>
</evidence>
<dbReference type="SUPFAM" id="SSF52540">
    <property type="entry name" value="P-loop containing nucleoside triphosphate hydrolases"/>
    <property type="match status" value="2"/>
</dbReference>
<evidence type="ECO:0000259" key="10">
    <source>
        <dbReference type="PROSITE" id="PS51194"/>
    </source>
</evidence>
<comment type="caution">
    <text evidence="12">The sequence shown here is derived from an EMBL/GenBank/DDBJ whole genome shotgun (WGS) entry which is preliminary data.</text>
</comment>
<dbReference type="FunCoup" id="A0A2P6N2G2">
    <property type="interactions" value="843"/>
</dbReference>
<reference evidence="12 13" key="1">
    <citation type="journal article" date="2018" name="Genome Biol. Evol.">
        <title>Multiple Roots of Fruiting Body Formation in Amoebozoa.</title>
        <authorList>
            <person name="Hillmann F."/>
            <person name="Forbes G."/>
            <person name="Novohradska S."/>
            <person name="Ferling I."/>
            <person name="Riege K."/>
            <person name="Groth M."/>
            <person name="Westermann M."/>
            <person name="Marz M."/>
            <person name="Spaller T."/>
            <person name="Winckler T."/>
            <person name="Schaap P."/>
            <person name="Glockner G."/>
        </authorList>
    </citation>
    <scope>NUCLEOTIDE SEQUENCE [LARGE SCALE GENOMIC DNA]</scope>
    <source>
        <strain evidence="12 13">Jena</strain>
    </source>
</reference>
<feature type="compositionally biased region" description="Polar residues" evidence="8">
    <location>
        <begin position="723"/>
        <end position="734"/>
    </location>
</feature>
<evidence type="ECO:0000256" key="6">
    <source>
        <dbReference type="PROSITE-ProRule" id="PRU00552"/>
    </source>
</evidence>
<sequence>MSQKRNNFGGFSLGGKASSGPPKRPKIGLFADDEEEEKKPARPLITLDMQPPIVMPKDPSKVNGPAPAAAGQPPRNVESAKQQSEHLEKPMQKEKNLDESRRDEKALEEEPDPLDAFMQDMEQQEVVSAPKVIRQDIEDEDDHETLFRHLKERDAKEKGINVKDMGSDDDDIFRPDRVVETKEEELEYDEEGNPIRRKNIGPIPPLDHAKIDYPEFNKDFYLEHAETKDMTEEQVKELRRKEEIHVSGVNIAKPILSFRGAGLEPALLKEITKQNFTTPTAIQKQALPIAMSGRDIIGIAKTGSGKTAAFVWPMIPHILDQHELEKGDGPIAIILAPTRELAHQIYLESKKYCKPNAIQCAAVYGGISKTEQYKSLRNGAEVIVATPGRLIDMIKAKACKMNRVTYLVLDEADKMFDMGFEPQIRSIEGQIRPDRQTLLFSATFKRKVETLARDILSDPIRINIGGIGQANEDITQIVEIFEEYQQKWNWLDKYIREIVKCGSVIIFGSTKQSTEDITSRLLRMGLHAAAIHGDKDQADREKIMYAFKNNNLPILVATDVAARGLDVKGIKNVINFEVARNIDSHTHRIGRTGRAGEKGWATTLMVKGKDSNFAGDLVRNLEGANQYVSPALLELAMQNPHFSKNRSRLGGGGSTGKGAPRGNGAGRGKGRAATDRTGLGFSDAGGFGSNVKKAAPRGPPLSAPLRATFVAASDGTMQASMQAERQFVQTQRQEQPIARPILPPFVPPPPRDEERAPGQRRRFSDRPPSGYEG</sequence>
<dbReference type="GO" id="GO:0005524">
    <property type="term" value="F:ATP binding"/>
    <property type="evidence" value="ECO:0007669"/>
    <property type="project" value="UniProtKB-KW"/>
</dbReference>
<dbReference type="CDD" id="cd18787">
    <property type="entry name" value="SF2_C_DEAD"/>
    <property type="match status" value="1"/>
</dbReference>
<dbReference type="AlphaFoldDB" id="A0A2P6N2G2"/>
<evidence type="ECO:0000256" key="7">
    <source>
        <dbReference type="RuleBase" id="RU000492"/>
    </source>
</evidence>